<dbReference type="AlphaFoldDB" id="A0A8E2WBC8"/>
<dbReference type="EMBL" id="QGGH01000011">
    <property type="protein sequence ID" value="PWJ88430.1"/>
    <property type="molecule type" value="Genomic_DNA"/>
</dbReference>
<sequence>MKTMTIPEFHAALKEQGVEAREDLAFKCPLCGTIQSARSLIGAGAGKTMDEVERFLAFSCVGRFNNAGPHKKGAPAGKGCDWTLGGFFRLHCLEIIDEDGKAHPRFEIASPAEAVELAQRNLVVPA</sequence>
<protein>
    <submittedName>
        <fullName evidence="1">Uncharacterized protein</fullName>
    </submittedName>
</protein>
<organism evidence="1 2">
    <name type="scientific">Rhizobium loti</name>
    <name type="common">Mesorhizobium loti</name>
    <dbReference type="NCBI Taxonomy" id="381"/>
    <lineage>
        <taxon>Bacteria</taxon>
        <taxon>Pseudomonadati</taxon>
        <taxon>Pseudomonadota</taxon>
        <taxon>Alphaproteobacteria</taxon>
        <taxon>Hyphomicrobiales</taxon>
        <taxon>Phyllobacteriaceae</taxon>
        <taxon>Mesorhizobium</taxon>
    </lineage>
</organism>
<name>A0A8E2WBC8_RHILI</name>
<evidence type="ECO:0000313" key="2">
    <source>
        <dbReference type="Proteomes" id="UP000245631"/>
    </source>
</evidence>
<dbReference type="GeneID" id="61054926"/>
<proteinExistence type="predicted"/>
<dbReference type="InterPro" id="IPR048166">
    <property type="entry name" value="VVA0879-like"/>
</dbReference>
<gene>
    <name evidence="1" type="ORF">C8D77_111153</name>
</gene>
<reference evidence="1 2" key="1">
    <citation type="submission" date="2018-05" db="EMBL/GenBank/DDBJ databases">
        <title>Genomic Encyclopedia of Type Strains, Phase IV (KMG-IV): sequencing the most valuable type-strain genomes for metagenomic binning, comparative biology and taxonomic classification.</title>
        <authorList>
            <person name="Goeker M."/>
        </authorList>
    </citation>
    <scope>NUCLEOTIDE SEQUENCE [LARGE SCALE GENOMIC DNA]</scope>
    <source>
        <strain evidence="1 2">DSM 2626</strain>
    </source>
</reference>
<accession>A0A8E2WBC8</accession>
<dbReference type="RefSeq" id="WP_109670510.1">
    <property type="nucleotide sequence ID" value="NZ_QGGH01000011.1"/>
</dbReference>
<dbReference type="NCBIfam" id="NF041591">
    <property type="entry name" value="CxxC_VVA0879"/>
    <property type="match status" value="1"/>
</dbReference>
<dbReference type="Proteomes" id="UP000245631">
    <property type="component" value="Unassembled WGS sequence"/>
</dbReference>
<evidence type="ECO:0000313" key="1">
    <source>
        <dbReference type="EMBL" id="PWJ88430.1"/>
    </source>
</evidence>
<comment type="caution">
    <text evidence="1">The sequence shown here is derived from an EMBL/GenBank/DDBJ whole genome shotgun (WGS) entry which is preliminary data.</text>
</comment>